<name>A0A1X7TV61_AMPQE</name>
<sequence>MFPFNSDIYVNMKLNTKKIALYRAILGLLFFPCCLSHYVLEIRAVRYQNPTDEDYNGGSCDTILFPNCDVYFYFCIRNIHLSPSNTHNCWDSITTSSSFEDTDRLFPTTGQLYQGANTQNPLTFTSHNAWPGSFQLLVSSIDDDINSDDLIDRNAFNLNITPTDSWSSLITTSGHYNKVTFTIQVQLSCITGWTGNDCEQCIPRAGCSSINGRCTLPGECICDNGYTGSNCTQPIAATTTSSSITSSTTKYIPSNTNIATPTPFSSAAATIFPSSSTLTPSTNPQSDESNVVTIAGGAAACGVVILLIIVLVIIVSYCVIKSKNKEKMKEAQRNEMPEPFNKNLMYMSPEVLDDKYTK</sequence>
<protein>
    <recommendedName>
        <fullName evidence="6 7">EGF-like domain-containing protein</fullName>
    </recommendedName>
</protein>
<evidence type="ECO:0000256" key="4">
    <source>
        <dbReference type="ARBA" id="ARBA00022989"/>
    </source>
</evidence>
<dbReference type="GO" id="GO:0016020">
    <property type="term" value="C:membrane"/>
    <property type="evidence" value="ECO:0007669"/>
    <property type="project" value="UniProtKB-SubCell"/>
</dbReference>
<dbReference type="GO" id="GO:0007219">
    <property type="term" value="P:Notch signaling pathway"/>
    <property type="evidence" value="ECO:0007669"/>
    <property type="project" value="InterPro"/>
</dbReference>
<organism evidence="8">
    <name type="scientific">Amphimedon queenslandica</name>
    <name type="common">Sponge</name>
    <dbReference type="NCBI Taxonomy" id="400682"/>
    <lineage>
        <taxon>Eukaryota</taxon>
        <taxon>Metazoa</taxon>
        <taxon>Porifera</taxon>
        <taxon>Demospongiae</taxon>
        <taxon>Heteroscleromorpha</taxon>
        <taxon>Haplosclerida</taxon>
        <taxon>Niphatidae</taxon>
        <taxon>Amphimedon</taxon>
    </lineage>
</organism>
<evidence type="ECO:0000259" key="6">
    <source>
        <dbReference type="PROSITE" id="PS00022"/>
    </source>
</evidence>
<dbReference type="PROSITE" id="PS01186">
    <property type="entry name" value="EGF_2"/>
    <property type="match status" value="1"/>
</dbReference>
<keyword evidence="2 5" id="KW-0812">Transmembrane</keyword>
<dbReference type="eggNOG" id="KOG1217">
    <property type="taxonomic scope" value="Eukaryota"/>
</dbReference>
<dbReference type="OMA" id="LPGECIC"/>
<dbReference type="InterPro" id="IPR000742">
    <property type="entry name" value="EGF"/>
</dbReference>
<dbReference type="AlphaFoldDB" id="A0A1X7TV61"/>
<feature type="transmembrane region" description="Helical" evidence="5">
    <location>
        <begin position="20"/>
        <end position="40"/>
    </location>
</feature>
<proteinExistence type="predicted"/>
<dbReference type="EnsemblMetazoa" id="Aqu2.1.19094_001">
    <property type="protein sequence ID" value="Aqu2.1.19094_001"/>
    <property type="gene ID" value="Aqu2.1.19094"/>
</dbReference>
<evidence type="ECO:0000256" key="5">
    <source>
        <dbReference type="SAM" id="Phobius"/>
    </source>
</evidence>
<keyword evidence="5" id="KW-0472">Membrane</keyword>
<dbReference type="InParanoid" id="A0A1X7TV61"/>
<dbReference type="STRING" id="400682.A0A1X7TV61"/>
<feature type="domain" description="EGF-like" evidence="6 7">
    <location>
        <begin position="220"/>
        <end position="231"/>
    </location>
</feature>
<accession>A0A1X7TV61</accession>
<evidence type="ECO:0000259" key="7">
    <source>
        <dbReference type="PROSITE" id="PS01186"/>
    </source>
</evidence>
<dbReference type="Gene3D" id="2.10.25.10">
    <property type="entry name" value="Laminin"/>
    <property type="match status" value="1"/>
</dbReference>
<reference evidence="8" key="1">
    <citation type="submission" date="2017-05" db="UniProtKB">
        <authorList>
            <consortium name="EnsemblMetazoa"/>
        </authorList>
    </citation>
    <scope>IDENTIFICATION</scope>
</reference>
<dbReference type="PROSITE" id="PS00022">
    <property type="entry name" value="EGF_1"/>
    <property type="match status" value="1"/>
</dbReference>
<evidence type="ECO:0000256" key="1">
    <source>
        <dbReference type="ARBA" id="ARBA00022536"/>
    </source>
</evidence>
<dbReference type="OrthoDB" id="10045365at2759"/>
<keyword evidence="4 5" id="KW-1133">Transmembrane helix</keyword>
<keyword evidence="3" id="KW-0677">Repeat</keyword>
<dbReference type="InterPro" id="IPR011651">
    <property type="entry name" value="Notch_ligand_N"/>
</dbReference>
<dbReference type="Gene3D" id="2.60.40.3510">
    <property type="match status" value="1"/>
</dbReference>
<feature type="transmembrane region" description="Helical" evidence="5">
    <location>
        <begin position="294"/>
        <end position="320"/>
    </location>
</feature>
<evidence type="ECO:0000313" key="8">
    <source>
        <dbReference type="EnsemblMetazoa" id="Aqu2.1.19094_001"/>
    </source>
</evidence>
<evidence type="ECO:0000256" key="3">
    <source>
        <dbReference type="ARBA" id="ARBA00022737"/>
    </source>
</evidence>
<dbReference type="Pfam" id="PF07657">
    <property type="entry name" value="MNNL"/>
    <property type="match status" value="1"/>
</dbReference>
<keyword evidence="1" id="KW-0245">EGF-like domain</keyword>
<evidence type="ECO:0000256" key="2">
    <source>
        <dbReference type="ARBA" id="ARBA00022692"/>
    </source>
</evidence>